<organism evidence="1 2">
    <name type="scientific">Vulcanisaeta souniana JCM 11219</name>
    <dbReference type="NCBI Taxonomy" id="1293586"/>
    <lineage>
        <taxon>Archaea</taxon>
        <taxon>Thermoproteota</taxon>
        <taxon>Thermoprotei</taxon>
        <taxon>Thermoproteales</taxon>
        <taxon>Thermoproteaceae</taxon>
        <taxon>Vulcanisaeta</taxon>
    </lineage>
</organism>
<name>A0ABN6SQK0_9CREN</name>
<evidence type="ECO:0000313" key="2">
    <source>
        <dbReference type="Proteomes" id="UP001060771"/>
    </source>
</evidence>
<accession>A0ABN6SQK0</accession>
<dbReference type="EMBL" id="AP026830">
    <property type="protein sequence ID" value="BDR91693.1"/>
    <property type="molecule type" value="Genomic_DNA"/>
</dbReference>
<keyword evidence="2" id="KW-1185">Reference proteome</keyword>
<dbReference type="Proteomes" id="UP001060771">
    <property type="component" value="Chromosome"/>
</dbReference>
<proteinExistence type="predicted"/>
<reference evidence="2" key="1">
    <citation type="submission" date="2022-09" db="EMBL/GenBank/DDBJ databases">
        <title>Complete genome sequence of Vulcanisaeta souniana.</title>
        <authorList>
            <person name="Kato S."/>
            <person name="Itoh T."/>
            <person name="Ohkuma M."/>
        </authorList>
    </citation>
    <scope>NUCLEOTIDE SEQUENCE [LARGE SCALE GENOMIC DNA]</scope>
    <source>
        <strain evidence="2">JCM 11219</strain>
    </source>
</reference>
<sequence>MAEPWLNKARRFGDYAKEDLANNRFLERVL</sequence>
<gene>
    <name evidence="1" type="ORF">Vsou_07860</name>
</gene>
<evidence type="ECO:0000313" key="1">
    <source>
        <dbReference type="EMBL" id="BDR91693.1"/>
    </source>
</evidence>
<protein>
    <submittedName>
        <fullName evidence="1">Uncharacterized protein</fullName>
    </submittedName>
</protein>